<dbReference type="Gene3D" id="3.40.50.450">
    <property type="match status" value="1"/>
</dbReference>
<dbReference type="STRING" id="199441.BkAM31D_14825"/>
<gene>
    <name evidence="3" type="ORF">BkAM31D_14825</name>
</gene>
<feature type="domain" description="Smf/DprA SLOG" evidence="2">
    <location>
        <begin position="80"/>
        <end position="288"/>
    </location>
</feature>
<dbReference type="KEGG" id="bkw:BkAM31D_14825"/>
<dbReference type="InterPro" id="IPR003488">
    <property type="entry name" value="DprA"/>
</dbReference>
<name>A0A1X9MK64_9BACI</name>
<keyword evidence="4" id="KW-1185">Reference proteome</keyword>
<dbReference type="PANTHER" id="PTHR43022:SF1">
    <property type="entry name" value="PROTEIN SMF"/>
    <property type="match status" value="1"/>
</dbReference>
<dbReference type="GO" id="GO:0009294">
    <property type="term" value="P:DNA-mediated transformation"/>
    <property type="evidence" value="ECO:0007669"/>
    <property type="project" value="InterPro"/>
</dbReference>
<dbReference type="AlphaFoldDB" id="A0A1X9MK64"/>
<evidence type="ECO:0000313" key="3">
    <source>
        <dbReference type="EMBL" id="ARK31012.1"/>
    </source>
</evidence>
<evidence type="ECO:0000259" key="2">
    <source>
        <dbReference type="Pfam" id="PF02481"/>
    </source>
</evidence>
<evidence type="ECO:0000256" key="1">
    <source>
        <dbReference type="ARBA" id="ARBA00006525"/>
    </source>
</evidence>
<dbReference type="RefSeq" id="WP_066150257.1">
    <property type="nucleotide sequence ID" value="NZ_CP020814.1"/>
</dbReference>
<dbReference type="EMBL" id="CP020814">
    <property type="protein sequence ID" value="ARK31012.1"/>
    <property type="molecule type" value="Genomic_DNA"/>
</dbReference>
<dbReference type="SUPFAM" id="SSF102405">
    <property type="entry name" value="MCP/YpsA-like"/>
    <property type="match status" value="1"/>
</dbReference>
<proteinExistence type="inferred from homology"/>
<dbReference type="PANTHER" id="PTHR43022">
    <property type="entry name" value="PROTEIN SMF"/>
    <property type="match status" value="1"/>
</dbReference>
<reference evidence="3 4" key="1">
    <citation type="submission" date="2017-04" db="EMBL/GenBank/DDBJ databases">
        <title>Bacillus krulwichiae AM31D Genome sequencing and assembly.</title>
        <authorList>
            <person name="Krulwich T.A."/>
            <person name="Anastor L."/>
            <person name="Ehrlich R."/>
            <person name="Ehrlich G.D."/>
            <person name="Janto B."/>
        </authorList>
    </citation>
    <scope>NUCLEOTIDE SEQUENCE [LARGE SCALE GENOMIC DNA]</scope>
    <source>
        <strain evidence="3 4">AM31D</strain>
    </source>
</reference>
<accession>A0A1X9MK64</accession>
<evidence type="ECO:0000313" key="4">
    <source>
        <dbReference type="Proteomes" id="UP000193006"/>
    </source>
</evidence>
<protein>
    <recommendedName>
        <fullName evidence="2">Smf/DprA SLOG domain-containing protein</fullName>
    </recommendedName>
</protein>
<dbReference type="Proteomes" id="UP000193006">
    <property type="component" value="Chromosome"/>
</dbReference>
<dbReference type="NCBIfam" id="TIGR00732">
    <property type="entry name" value="dprA"/>
    <property type="match status" value="1"/>
</dbReference>
<organism evidence="3 4">
    <name type="scientific">Halalkalibacter krulwichiae</name>
    <dbReference type="NCBI Taxonomy" id="199441"/>
    <lineage>
        <taxon>Bacteria</taxon>
        <taxon>Bacillati</taxon>
        <taxon>Bacillota</taxon>
        <taxon>Bacilli</taxon>
        <taxon>Bacillales</taxon>
        <taxon>Bacillaceae</taxon>
        <taxon>Halalkalibacter</taxon>
    </lineage>
</organism>
<comment type="similarity">
    <text evidence="1">Belongs to the DprA/Smf family.</text>
</comment>
<sequence length="291" mass="32846">MNDFRQRLIHLHSCQSLTRNMMCRILYQDHELETIYDHTTKTWQNLFGLSKDTAQSLHQHLHSYSSIQILEYLKQKLIHVITIEDTDYPPLLKNIFDPPFVLYAIGQKAVLNNEKRIAVIGTRTPTDTGLQTLSTLIPPITRQGWTIVSGMAKGIDSHAHWQALKAQGQTIAILGSGFNYIYPKSNQELFSKLTQKNIILSEYPPNTPPKKWHFPARNRIISGLSKAVLVVEAKERSGSLITADQALEQGRDVFAVPGSIFSNESKGTNYLIQQGAKLVASHEDILCEIDN</sequence>
<dbReference type="InterPro" id="IPR057666">
    <property type="entry name" value="DrpA_SLOG"/>
</dbReference>
<dbReference type="Pfam" id="PF02481">
    <property type="entry name" value="DNA_processg_A"/>
    <property type="match status" value="1"/>
</dbReference>